<dbReference type="SFLD" id="SFLDG01018">
    <property type="entry name" value="Squalene/Phytoene_Synthase_Lik"/>
    <property type="match status" value="1"/>
</dbReference>
<keyword evidence="1" id="KW-0808">Transferase</keyword>
<dbReference type="InterPro" id="IPR033904">
    <property type="entry name" value="Trans_IPPS_HH"/>
</dbReference>
<evidence type="ECO:0000313" key="3">
    <source>
        <dbReference type="Proteomes" id="UP000603317"/>
    </source>
</evidence>
<comment type="caution">
    <text evidence="2">The sequence shown here is derived from an EMBL/GenBank/DDBJ whole genome shotgun (WGS) entry which is preliminary data.</text>
</comment>
<protein>
    <submittedName>
        <fullName evidence="2">Phytoene synthase</fullName>
    </submittedName>
</protein>
<dbReference type="InterPro" id="IPR008949">
    <property type="entry name" value="Isoprenoid_synthase_dom_sf"/>
</dbReference>
<evidence type="ECO:0000313" key="2">
    <source>
        <dbReference type="EMBL" id="GFZ98111.1"/>
    </source>
</evidence>
<sequence length="310" mass="35038">MQESYWAIREGSKSFAAASRLFGRDTRERSWLLYHWCRRCDDLADGQEFGGELSEVHDTKEAEDKVQAIRALTRRALEGQPTLDLAFDSFGMVAAEVGLTQDMADDVIAGFALDAQGWQPRTEAEMMRYCYHVAGAVGVMMARVMQAPDDAWVFDRACDLGLAFQLANIARDVVEDDAAGRCYLPQEWLAEADIKPGEHAKPHNRFKLAAVVAKLVRMMDRHADAARLGAARLGFRDRWAVLAAARIYTAIGRKVLDRGQLAWNKRVVVSGPEKLWHIIAAWWEALRNNPHEPDQMPIYSRELIRPLKGW</sequence>
<dbReference type="SUPFAM" id="SSF48576">
    <property type="entry name" value="Terpenoid synthases"/>
    <property type="match status" value="1"/>
</dbReference>
<reference evidence="3" key="1">
    <citation type="journal article" date="2019" name="Int. J. Syst. Evol. Microbiol.">
        <title>The Global Catalogue of Microorganisms (GCM) 10K type strain sequencing project: providing services to taxonomists for standard genome sequencing and annotation.</title>
        <authorList>
            <consortium name="The Broad Institute Genomics Platform"/>
            <consortium name="The Broad Institute Genome Sequencing Center for Infectious Disease"/>
            <person name="Wu L."/>
            <person name="Ma J."/>
        </authorList>
    </citation>
    <scope>NUCLEOTIDE SEQUENCE [LARGE SCALE GENOMIC DNA]</scope>
    <source>
        <strain evidence="3">CGMCC 1.15297</strain>
    </source>
</reference>
<dbReference type="InterPro" id="IPR019845">
    <property type="entry name" value="Squalene/phytoene_synthase_CS"/>
</dbReference>
<dbReference type="InterPro" id="IPR044843">
    <property type="entry name" value="Trans_IPPS_bact-type"/>
</dbReference>
<dbReference type="RefSeq" id="WP_229658033.1">
    <property type="nucleotide sequence ID" value="NZ_BMID01000001.1"/>
</dbReference>
<dbReference type="SFLD" id="SFLDS00005">
    <property type="entry name" value="Isoprenoid_Synthase_Type_I"/>
    <property type="match status" value="1"/>
</dbReference>
<keyword evidence="3" id="KW-1185">Reference proteome</keyword>
<gene>
    <name evidence="2" type="primary">crtB</name>
    <name evidence="2" type="ORF">GCM10010923_02770</name>
</gene>
<accession>A0ABQ1F3C3</accession>
<dbReference type="CDD" id="cd00683">
    <property type="entry name" value="Trans_IPPS_HH"/>
    <property type="match status" value="1"/>
</dbReference>
<dbReference type="InterPro" id="IPR002060">
    <property type="entry name" value="Squ/phyt_synthse"/>
</dbReference>
<dbReference type="PROSITE" id="PS01044">
    <property type="entry name" value="SQUALEN_PHYTOEN_SYN_1"/>
    <property type="match status" value="1"/>
</dbReference>
<name>A0ABQ1F3C3_9SPHN</name>
<organism evidence="2 3">
    <name type="scientific">Blastomonas marina</name>
    <dbReference type="NCBI Taxonomy" id="1867408"/>
    <lineage>
        <taxon>Bacteria</taxon>
        <taxon>Pseudomonadati</taxon>
        <taxon>Pseudomonadota</taxon>
        <taxon>Alphaproteobacteria</taxon>
        <taxon>Sphingomonadales</taxon>
        <taxon>Sphingomonadaceae</taxon>
        <taxon>Blastomonas</taxon>
    </lineage>
</organism>
<dbReference type="Gene3D" id="1.10.600.10">
    <property type="entry name" value="Farnesyl Diphosphate Synthase"/>
    <property type="match status" value="1"/>
</dbReference>
<dbReference type="SFLD" id="SFLDG01212">
    <property type="entry name" value="Phytoene_synthase_like"/>
    <property type="match status" value="1"/>
</dbReference>
<dbReference type="Pfam" id="PF00494">
    <property type="entry name" value="SQS_PSY"/>
    <property type="match status" value="1"/>
</dbReference>
<dbReference type="EMBL" id="BMID01000001">
    <property type="protein sequence ID" value="GFZ98111.1"/>
    <property type="molecule type" value="Genomic_DNA"/>
</dbReference>
<dbReference type="PANTHER" id="PTHR31480">
    <property type="entry name" value="BIFUNCTIONAL LYCOPENE CYCLASE/PHYTOENE SYNTHASE"/>
    <property type="match status" value="1"/>
</dbReference>
<dbReference type="Proteomes" id="UP000603317">
    <property type="component" value="Unassembled WGS sequence"/>
</dbReference>
<dbReference type="PROSITE" id="PS01045">
    <property type="entry name" value="SQUALEN_PHYTOEN_SYN_2"/>
    <property type="match status" value="1"/>
</dbReference>
<proteinExistence type="predicted"/>
<evidence type="ECO:0000256" key="1">
    <source>
        <dbReference type="ARBA" id="ARBA00022679"/>
    </source>
</evidence>